<proteinExistence type="predicted"/>
<dbReference type="KEGG" id="crb:17881394"/>
<protein>
    <recommendedName>
        <fullName evidence="7">TF-B3 domain-containing protein</fullName>
    </recommendedName>
</protein>
<evidence type="ECO:0000256" key="3">
    <source>
        <dbReference type="ARBA" id="ARBA00023125"/>
    </source>
</evidence>
<dbReference type="SMART" id="SM01019">
    <property type="entry name" value="B3"/>
    <property type="match status" value="2"/>
</dbReference>
<dbReference type="InterPro" id="IPR015300">
    <property type="entry name" value="DNA-bd_pseudobarrel_sf"/>
</dbReference>
<dbReference type="AlphaFoldDB" id="R0FJ18"/>
<evidence type="ECO:0000256" key="2">
    <source>
        <dbReference type="ARBA" id="ARBA00023015"/>
    </source>
</evidence>
<dbReference type="STRING" id="81985.R0FJ18"/>
<keyword evidence="9" id="KW-1185">Reference proteome</keyword>
<keyword evidence="3" id="KW-0238">DNA-binding</keyword>
<gene>
    <name evidence="8" type="ORF">CARUB_v10002566mg</name>
</gene>
<keyword evidence="4" id="KW-0804">Transcription</keyword>
<dbReference type="PROSITE" id="PS50863">
    <property type="entry name" value="B3"/>
    <property type="match status" value="1"/>
</dbReference>
<name>R0FJ18_9BRAS</name>
<keyword evidence="5" id="KW-0539">Nucleus</keyword>
<dbReference type="GO" id="GO:0005634">
    <property type="term" value="C:nucleus"/>
    <property type="evidence" value="ECO:0007669"/>
    <property type="project" value="UniProtKB-SubCell"/>
</dbReference>
<evidence type="ECO:0000256" key="6">
    <source>
        <dbReference type="SAM" id="MobiDB-lite"/>
    </source>
</evidence>
<dbReference type="CDD" id="cd10017">
    <property type="entry name" value="B3_DNA"/>
    <property type="match status" value="1"/>
</dbReference>
<dbReference type="Gene3D" id="2.40.330.10">
    <property type="entry name" value="DNA-binding pseudobarrel domain"/>
    <property type="match status" value="2"/>
</dbReference>
<evidence type="ECO:0000259" key="7">
    <source>
        <dbReference type="PROSITE" id="PS50863"/>
    </source>
</evidence>
<dbReference type="InterPro" id="IPR003340">
    <property type="entry name" value="B3_DNA-bd"/>
</dbReference>
<evidence type="ECO:0000313" key="9">
    <source>
        <dbReference type="Proteomes" id="UP000029121"/>
    </source>
</evidence>
<dbReference type="InterPro" id="IPR050655">
    <property type="entry name" value="Plant_B3_domain"/>
</dbReference>
<feature type="domain" description="TF-B3" evidence="7">
    <location>
        <begin position="20"/>
        <end position="114"/>
    </location>
</feature>
<comment type="subcellular location">
    <subcellularLocation>
        <location evidence="1">Nucleus</location>
    </subcellularLocation>
</comment>
<feature type="region of interest" description="Disordered" evidence="6">
    <location>
        <begin position="135"/>
        <end position="161"/>
    </location>
</feature>
<evidence type="ECO:0000313" key="8">
    <source>
        <dbReference type="EMBL" id="EOA22041.1"/>
    </source>
</evidence>
<dbReference type="OrthoDB" id="1042985at2759"/>
<accession>R0FJ18</accession>
<evidence type="ECO:0000256" key="1">
    <source>
        <dbReference type="ARBA" id="ARBA00004123"/>
    </source>
</evidence>
<evidence type="ECO:0000256" key="5">
    <source>
        <dbReference type="ARBA" id="ARBA00023242"/>
    </source>
</evidence>
<dbReference type="PANTHER" id="PTHR31920:SF125">
    <property type="entry name" value="TF-B3 DOMAIN-CONTAINING PROTEIN"/>
    <property type="match status" value="1"/>
</dbReference>
<keyword evidence="2" id="KW-0805">Transcription regulation</keyword>
<dbReference type="EMBL" id="KB870810">
    <property type="protein sequence ID" value="EOA22041.1"/>
    <property type="molecule type" value="Genomic_DNA"/>
</dbReference>
<evidence type="ECO:0000256" key="4">
    <source>
        <dbReference type="ARBA" id="ARBA00023163"/>
    </source>
</evidence>
<sequence length="276" mass="32166">MLPKSVVDKLQENVSKPCFWKSLSPGQNWKSKSMRIIPEKIVGSTPGAFEHRVVFSVRWENSWQLWLERDKDDLFMQEEDWNEFVDDNHLGPNDTLFFRHDDTMDFEVQIFKNNGYEIMDVPLEVELETEPLHHKPQNSHKETVTVSASGSENGGTNGRVRHRRDVMNPMRYLLNPENPHFVKVVTKRNDVLYMSRPVIHRYRLKFGPLHSTIDFLLPGGQKEEGILRFYNGQPCFSGWSVVCRKYKLNVGDYVVCEIERSGSLVTGVRVHFVNED</sequence>
<dbReference type="Pfam" id="PF02362">
    <property type="entry name" value="B3"/>
    <property type="match status" value="1"/>
</dbReference>
<organism evidence="8 9">
    <name type="scientific">Capsella rubella</name>
    <dbReference type="NCBI Taxonomy" id="81985"/>
    <lineage>
        <taxon>Eukaryota</taxon>
        <taxon>Viridiplantae</taxon>
        <taxon>Streptophyta</taxon>
        <taxon>Embryophyta</taxon>
        <taxon>Tracheophyta</taxon>
        <taxon>Spermatophyta</taxon>
        <taxon>Magnoliopsida</taxon>
        <taxon>eudicotyledons</taxon>
        <taxon>Gunneridae</taxon>
        <taxon>Pentapetalae</taxon>
        <taxon>rosids</taxon>
        <taxon>malvids</taxon>
        <taxon>Brassicales</taxon>
        <taxon>Brassicaceae</taxon>
        <taxon>Camelineae</taxon>
        <taxon>Capsella</taxon>
    </lineage>
</organism>
<dbReference type="GO" id="GO:0003677">
    <property type="term" value="F:DNA binding"/>
    <property type="evidence" value="ECO:0007669"/>
    <property type="project" value="UniProtKB-KW"/>
</dbReference>
<reference evidence="9" key="1">
    <citation type="journal article" date="2013" name="Nat. Genet.">
        <title>The Capsella rubella genome and the genomic consequences of rapid mating system evolution.</title>
        <authorList>
            <person name="Slotte T."/>
            <person name="Hazzouri K.M."/>
            <person name="Agren J.A."/>
            <person name="Koenig D."/>
            <person name="Maumus F."/>
            <person name="Guo Y.L."/>
            <person name="Steige K."/>
            <person name="Platts A.E."/>
            <person name="Escobar J.S."/>
            <person name="Newman L.K."/>
            <person name="Wang W."/>
            <person name="Mandakova T."/>
            <person name="Vello E."/>
            <person name="Smith L.M."/>
            <person name="Henz S.R."/>
            <person name="Steffen J."/>
            <person name="Takuno S."/>
            <person name="Brandvain Y."/>
            <person name="Coop G."/>
            <person name="Andolfatto P."/>
            <person name="Hu T.T."/>
            <person name="Blanchette M."/>
            <person name="Clark R.M."/>
            <person name="Quesneville H."/>
            <person name="Nordborg M."/>
            <person name="Gaut B.S."/>
            <person name="Lysak M.A."/>
            <person name="Jenkins J."/>
            <person name="Grimwood J."/>
            <person name="Chapman J."/>
            <person name="Prochnik S."/>
            <person name="Shu S."/>
            <person name="Rokhsar D."/>
            <person name="Schmutz J."/>
            <person name="Weigel D."/>
            <person name="Wright S.I."/>
        </authorList>
    </citation>
    <scope>NUCLEOTIDE SEQUENCE [LARGE SCALE GENOMIC DNA]</scope>
    <source>
        <strain evidence="9">cv. Monte Gargano</strain>
    </source>
</reference>
<dbReference type="PANTHER" id="PTHR31920">
    <property type="entry name" value="B3 DOMAIN-CONTAINING"/>
    <property type="match status" value="1"/>
</dbReference>
<dbReference type="Proteomes" id="UP000029121">
    <property type="component" value="Unassembled WGS sequence"/>
</dbReference>
<dbReference type="SUPFAM" id="SSF101936">
    <property type="entry name" value="DNA-binding pseudobarrel domain"/>
    <property type="match status" value="2"/>
</dbReference>